<dbReference type="PANTHER" id="PTHR41317">
    <property type="entry name" value="PD-(D_E)XK NUCLEASE FAMILY TRANSPOSASE"/>
    <property type="match status" value="1"/>
</dbReference>
<evidence type="ECO:0000313" key="1">
    <source>
        <dbReference type="EMBL" id="HIQ95323.1"/>
    </source>
</evidence>
<evidence type="ECO:0000313" key="2">
    <source>
        <dbReference type="Proteomes" id="UP000886886"/>
    </source>
</evidence>
<dbReference type="NCBIfam" id="TIGR01784">
    <property type="entry name" value="T_den_put_tspse"/>
    <property type="match status" value="1"/>
</dbReference>
<name>A0A9D0ZV91_9FIRM</name>
<dbReference type="PANTHER" id="PTHR41317:SF1">
    <property type="entry name" value="PD-(D_E)XK NUCLEASE FAMILY TRANSPOSASE"/>
    <property type="match status" value="1"/>
</dbReference>
<organism evidence="1 2">
    <name type="scientific">Candidatus Limivivens merdigallinarum</name>
    <dbReference type="NCBI Taxonomy" id="2840859"/>
    <lineage>
        <taxon>Bacteria</taxon>
        <taxon>Bacillati</taxon>
        <taxon>Bacillota</taxon>
        <taxon>Clostridia</taxon>
        <taxon>Lachnospirales</taxon>
        <taxon>Lachnospiraceae</taxon>
        <taxon>Lachnospiraceae incertae sedis</taxon>
        <taxon>Candidatus Limivivens</taxon>
    </lineage>
</organism>
<reference evidence="1" key="2">
    <citation type="journal article" date="2021" name="PeerJ">
        <title>Extensive microbial diversity within the chicken gut microbiome revealed by metagenomics and culture.</title>
        <authorList>
            <person name="Gilroy R."/>
            <person name="Ravi A."/>
            <person name="Getino M."/>
            <person name="Pursley I."/>
            <person name="Horton D.L."/>
            <person name="Alikhan N.F."/>
            <person name="Baker D."/>
            <person name="Gharbi K."/>
            <person name="Hall N."/>
            <person name="Watson M."/>
            <person name="Adriaenssens E.M."/>
            <person name="Foster-Nyarko E."/>
            <person name="Jarju S."/>
            <person name="Secka A."/>
            <person name="Antonio M."/>
            <person name="Oren A."/>
            <person name="Chaudhuri R.R."/>
            <person name="La Ragione R."/>
            <person name="Hildebrand F."/>
            <person name="Pallen M.J."/>
        </authorList>
    </citation>
    <scope>NUCLEOTIDE SEQUENCE</scope>
    <source>
        <strain evidence="1">ChiSjej3B21-11622</strain>
    </source>
</reference>
<dbReference type="EMBL" id="DVFT01000028">
    <property type="protein sequence ID" value="HIQ95323.1"/>
    <property type="molecule type" value="Genomic_DNA"/>
</dbReference>
<sequence>METKEQGDFLMSPKVDFCFKELMRNSEVRKGFLSAVLGLSPEEIEETVLLPTHLQQENADDKLGILDVQVRMKDGTKVDIEINVAPFMAWPERSLFYLGKMYIGQIEKGDPYEALKKCIHIGILDFTLFGKETSYYSCFHLWEDRRNFMYSDKLEIHICELPKLKKYSHPETELLNWMRFINADKEEEMEKMADKNQYIQTAYDDLKMLSANEQKRLAYEERLKAERDYISFAYDNWERGLKQGIQVKTIGLILKKMAKGLTVEETAELTEEDASFVQRVYECRQNHPDWKEKEIADSLLDGGNDRKAD</sequence>
<reference evidence="1" key="1">
    <citation type="submission" date="2020-10" db="EMBL/GenBank/DDBJ databases">
        <authorList>
            <person name="Gilroy R."/>
        </authorList>
    </citation>
    <scope>NUCLEOTIDE SEQUENCE</scope>
    <source>
        <strain evidence="1">ChiSjej3B21-11622</strain>
    </source>
</reference>
<dbReference type="Proteomes" id="UP000886886">
    <property type="component" value="Unassembled WGS sequence"/>
</dbReference>
<comment type="caution">
    <text evidence="1">The sequence shown here is derived from an EMBL/GenBank/DDBJ whole genome shotgun (WGS) entry which is preliminary data.</text>
</comment>
<dbReference type="InterPro" id="IPR010106">
    <property type="entry name" value="RpnA"/>
</dbReference>
<accession>A0A9D0ZV91</accession>
<gene>
    <name evidence="1" type="ORF">IAB26_02060</name>
</gene>
<proteinExistence type="predicted"/>
<dbReference type="Pfam" id="PF12784">
    <property type="entry name" value="PDDEXK_2"/>
    <property type="match status" value="1"/>
</dbReference>
<protein>
    <submittedName>
        <fullName evidence="1">Rpn family recombination-promoting nuclease/putative transposase</fullName>
    </submittedName>
</protein>
<dbReference type="AlphaFoldDB" id="A0A9D0ZV91"/>